<evidence type="ECO:0000313" key="2">
    <source>
        <dbReference type="Proteomes" id="UP001279734"/>
    </source>
</evidence>
<evidence type="ECO:0000313" key="1">
    <source>
        <dbReference type="EMBL" id="GMH13523.1"/>
    </source>
</evidence>
<name>A0AAD3SLK7_NEPGR</name>
<proteinExistence type="predicted"/>
<keyword evidence="2" id="KW-1185">Reference proteome</keyword>
<reference evidence="1" key="1">
    <citation type="submission" date="2023-05" db="EMBL/GenBank/DDBJ databases">
        <title>Nepenthes gracilis genome sequencing.</title>
        <authorList>
            <person name="Fukushima K."/>
        </authorList>
    </citation>
    <scope>NUCLEOTIDE SEQUENCE</scope>
    <source>
        <strain evidence="1">SING2019-196</strain>
    </source>
</reference>
<accession>A0AAD3SLK7</accession>
<dbReference type="AlphaFoldDB" id="A0AAD3SLK7"/>
<dbReference type="EMBL" id="BSYO01000013">
    <property type="protein sequence ID" value="GMH13523.1"/>
    <property type="molecule type" value="Genomic_DNA"/>
</dbReference>
<dbReference type="Proteomes" id="UP001279734">
    <property type="component" value="Unassembled WGS sequence"/>
</dbReference>
<gene>
    <name evidence="1" type="ORF">Nepgr_015364</name>
</gene>
<sequence length="78" mass="8740">MAGKRAIEQVVHKVWIADAEILHPGKDEQTCEIEALLRHIQCSVLQHSNSPPTQGTCKKPLHNGTAECVNKAKRRELF</sequence>
<comment type="caution">
    <text evidence="1">The sequence shown here is derived from an EMBL/GenBank/DDBJ whole genome shotgun (WGS) entry which is preliminary data.</text>
</comment>
<organism evidence="1 2">
    <name type="scientific">Nepenthes gracilis</name>
    <name type="common">Slender pitcher plant</name>
    <dbReference type="NCBI Taxonomy" id="150966"/>
    <lineage>
        <taxon>Eukaryota</taxon>
        <taxon>Viridiplantae</taxon>
        <taxon>Streptophyta</taxon>
        <taxon>Embryophyta</taxon>
        <taxon>Tracheophyta</taxon>
        <taxon>Spermatophyta</taxon>
        <taxon>Magnoliopsida</taxon>
        <taxon>eudicotyledons</taxon>
        <taxon>Gunneridae</taxon>
        <taxon>Pentapetalae</taxon>
        <taxon>Caryophyllales</taxon>
        <taxon>Nepenthaceae</taxon>
        <taxon>Nepenthes</taxon>
    </lineage>
</organism>
<protein>
    <submittedName>
        <fullName evidence="1">Uncharacterized protein</fullName>
    </submittedName>
</protein>